<dbReference type="Proteomes" id="UP000275078">
    <property type="component" value="Unassembled WGS sequence"/>
</dbReference>
<sequence>MAGMGQHTVGQHFNQAAELPAHLTGSQQYLGLGQGVNTTVTGQDDFWQGAGYTPLRDPGSLYPTGFDNLGSFPTQNRESEFLPQHAFYHDLSPNQGFELINQLQPVQDSLYHSYQQGSSNTGFDVATNPNSQAGSSSLRGSVQQQTGGQVGVSQPVTGLVVLTSEDTGQDPSVPNYPEWETKIDIGTPSYKYVYRKDWWYQVDIQKKLYTRLTKGGNINTVNKTLTKVICQCGIPMLWRSWETKSHSGIETQRNPAELEQPPPLCTGPAKPAPRNADGSILTGSQSIRVVNGKEQPFQACEMCGFYIPTKKLSKHREFCATSDYGNRLPVLLTLKEQLEPPAPKPKHHDIAFMIVGWDTDIKLAVLKGEPRSASDLPTVLDISEFIIWDGIVARDPGTPYKIMYRKSWWAPVSSGATRTLFTTSRIKIQEKQNIVVLCVCGCCWAWDGWEDKHTEISGRLGKAVTPSKFPCSSTAERAPMGKDGKLDPKLVTIGRMLPGEVKERKFKACSICHFYIPVEGGNSPKHEKICQSLDFGRFLPILIQQKAKHPDLRCAVLGHKTEVSPPPKVAAK</sequence>
<feature type="region of interest" description="Disordered" evidence="1">
    <location>
        <begin position="114"/>
        <end position="150"/>
    </location>
</feature>
<reference evidence="2 3" key="1">
    <citation type="journal article" date="2018" name="Nat. Ecol. Evol.">
        <title>Pezizomycetes genomes reveal the molecular basis of ectomycorrhizal truffle lifestyle.</title>
        <authorList>
            <person name="Murat C."/>
            <person name="Payen T."/>
            <person name="Noel B."/>
            <person name="Kuo A."/>
            <person name="Morin E."/>
            <person name="Chen J."/>
            <person name="Kohler A."/>
            <person name="Krizsan K."/>
            <person name="Balestrini R."/>
            <person name="Da Silva C."/>
            <person name="Montanini B."/>
            <person name="Hainaut M."/>
            <person name="Levati E."/>
            <person name="Barry K.W."/>
            <person name="Belfiori B."/>
            <person name="Cichocki N."/>
            <person name="Clum A."/>
            <person name="Dockter R.B."/>
            <person name="Fauchery L."/>
            <person name="Guy J."/>
            <person name="Iotti M."/>
            <person name="Le Tacon F."/>
            <person name="Lindquist E.A."/>
            <person name="Lipzen A."/>
            <person name="Malagnac F."/>
            <person name="Mello A."/>
            <person name="Molinier V."/>
            <person name="Miyauchi S."/>
            <person name="Poulain J."/>
            <person name="Riccioni C."/>
            <person name="Rubini A."/>
            <person name="Sitrit Y."/>
            <person name="Splivallo R."/>
            <person name="Traeger S."/>
            <person name="Wang M."/>
            <person name="Zifcakova L."/>
            <person name="Wipf D."/>
            <person name="Zambonelli A."/>
            <person name="Paolocci F."/>
            <person name="Nowrousian M."/>
            <person name="Ottonello S."/>
            <person name="Baldrian P."/>
            <person name="Spatafora J.W."/>
            <person name="Henrissat B."/>
            <person name="Nagy L.G."/>
            <person name="Aury J.M."/>
            <person name="Wincker P."/>
            <person name="Grigoriev I.V."/>
            <person name="Bonfante P."/>
            <person name="Martin F.M."/>
        </authorList>
    </citation>
    <scope>NUCLEOTIDE SEQUENCE [LARGE SCALE GENOMIC DNA]</scope>
    <source>
        <strain evidence="2 3">RN42</strain>
    </source>
</reference>
<evidence type="ECO:0000313" key="3">
    <source>
        <dbReference type="Proteomes" id="UP000275078"/>
    </source>
</evidence>
<organism evidence="2 3">
    <name type="scientific">Ascobolus immersus RN42</name>
    <dbReference type="NCBI Taxonomy" id="1160509"/>
    <lineage>
        <taxon>Eukaryota</taxon>
        <taxon>Fungi</taxon>
        <taxon>Dikarya</taxon>
        <taxon>Ascomycota</taxon>
        <taxon>Pezizomycotina</taxon>
        <taxon>Pezizomycetes</taxon>
        <taxon>Pezizales</taxon>
        <taxon>Ascobolaceae</taxon>
        <taxon>Ascobolus</taxon>
    </lineage>
</organism>
<keyword evidence="3" id="KW-1185">Reference proteome</keyword>
<accession>A0A3N4HQC9</accession>
<dbReference type="AlphaFoldDB" id="A0A3N4HQC9"/>
<feature type="compositionally biased region" description="Polar residues" evidence="1">
    <location>
        <begin position="114"/>
        <end position="139"/>
    </location>
</feature>
<evidence type="ECO:0000256" key="1">
    <source>
        <dbReference type="SAM" id="MobiDB-lite"/>
    </source>
</evidence>
<protein>
    <submittedName>
        <fullName evidence="2">Uncharacterized protein</fullName>
    </submittedName>
</protein>
<proteinExistence type="predicted"/>
<evidence type="ECO:0000313" key="2">
    <source>
        <dbReference type="EMBL" id="RPA75186.1"/>
    </source>
</evidence>
<dbReference type="EMBL" id="ML119770">
    <property type="protein sequence ID" value="RPA75186.1"/>
    <property type="molecule type" value="Genomic_DNA"/>
</dbReference>
<feature type="compositionally biased region" description="Low complexity" evidence="1">
    <location>
        <begin position="140"/>
        <end position="150"/>
    </location>
</feature>
<gene>
    <name evidence="2" type="ORF">BJ508DRAFT_332390</name>
</gene>
<name>A0A3N4HQC9_ASCIM</name>